<feature type="signal peptide" evidence="3">
    <location>
        <begin position="1"/>
        <end position="25"/>
    </location>
</feature>
<evidence type="ECO:0000256" key="2">
    <source>
        <dbReference type="ARBA" id="ARBA00022764"/>
    </source>
</evidence>
<proteinExistence type="predicted"/>
<reference evidence="4 5" key="1">
    <citation type="submission" date="2012-03" db="EMBL/GenBank/DDBJ databases">
        <title>The Genome Sequence of Bartonella tamiae Th239.</title>
        <authorList>
            <consortium name="The Broad Institute Genome Sequencing Platform"/>
            <consortium name="The Broad Institute Genome Sequencing Center for Infectious Disease"/>
            <person name="Feldgarden M."/>
            <person name="Kirby J."/>
            <person name="Kosoy M."/>
            <person name="Birtles R."/>
            <person name="Probert W.S."/>
            <person name="Chiaraviglio L."/>
            <person name="Young S.K."/>
            <person name="Zeng Q."/>
            <person name="Gargeya S."/>
            <person name="Fitzgerald M."/>
            <person name="Haas B."/>
            <person name="Abouelleil A."/>
            <person name="Alvarado L."/>
            <person name="Arachchi H.M."/>
            <person name="Berlin A."/>
            <person name="Chapman S.B."/>
            <person name="Gearin G."/>
            <person name="Goldberg J."/>
            <person name="Griggs A."/>
            <person name="Gujja S."/>
            <person name="Hansen M."/>
            <person name="Heiman D."/>
            <person name="Howarth C."/>
            <person name="Larimer J."/>
            <person name="Lui A."/>
            <person name="MacDonald P.J.P."/>
            <person name="McCowen C."/>
            <person name="Montmayeur A."/>
            <person name="Murphy C."/>
            <person name="Neiman D."/>
            <person name="Pearson M."/>
            <person name="Priest M."/>
            <person name="Roberts A."/>
            <person name="Saif S."/>
            <person name="Shea T."/>
            <person name="Sisk P."/>
            <person name="Stolte C."/>
            <person name="Sykes S."/>
            <person name="Wortman J."/>
            <person name="Nusbaum C."/>
            <person name="Birren B."/>
        </authorList>
    </citation>
    <scope>NUCLEOTIDE SEQUENCE [LARGE SCALE GENOMIC DNA]</scope>
    <source>
        <strain evidence="4 5">Th239</strain>
    </source>
</reference>
<dbReference type="PANTHER" id="PTHR30006">
    <property type="entry name" value="THIAMINE-BINDING PERIPLASMIC PROTEIN-RELATED"/>
    <property type="match status" value="1"/>
</dbReference>
<feature type="chain" id="PRO_5003744646" description="ABC transporter periplasmic binding protein, thiB subfamily" evidence="3">
    <location>
        <begin position="26"/>
        <end position="364"/>
    </location>
</feature>
<keyword evidence="1 3" id="KW-0732">Signal</keyword>
<accession>J1JWC1</accession>
<evidence type="ECO:0008006" key="6">
    <source>
        <dbReference type="Google" id="ProtNLM"/>
    </source>
</evidence>
<dbReference type="Proteomes" id="UP000008952">
    <property type="component" value="Unassembled WGS sequence"/>
</dbReference>
<keyword evidence="2" id="KW-0574">Periplasm</keyword>
<organism evidence="4 5">
    <name type="scientific">Bartonella tamiae Th239</name>
    <dbReference type="NCBI Taxonomy" id="1094558"/>
    <lineage>
        <taxon>Bacteria</taxon>
        <taxon>Pseudomonadati</taxon>
        <taxon>Pseudomonadota</taxon>
        <taxon>Alphaproteobacteria</taxon>
        <taxon>Hyphomicrobiales</taxon>
        <taxon>Bartonellaceae</taxon>
        <taxon>Bartonella</taxon>
    </lineage>
</organism>
<dbReference type="OrthoDB" id="8673316at2"/>
<dbReference type="HOGENOM" id="CLU_026974_12_0_5"/>
<evidence type="ECO:0000313" key="5">
    <source>
        <dbReference type="Proteomes" id="UP000008952"/>
    </source>
</evidence>
<dbReference type="PATRIC" id="fig|1094558.3.peg.1991"/>
<keyword evidence="5" id="KW-1185">Reference proteome</keyword>
<evidence type="ECO:0000256" key="1">
    <source>
        <dbReference type="ARBA" id="ARBA00022729"/>
    </source>
</evidence>
<dbReference type="AlphaFoldDB" id="J1JWC1"/>
<gene>
    <name evidence="4" type="ORF">ME5_01858</name>
</gene>
<dbReference type="Pfam" id="PF13416">
    <property type="entry name" value="SBP_bac_8"/>
    <property type="match status" value="1"/>
</dbReference>
<dbReference type="STRING" id="1094558.ME5_01858"/>
<dbReference type="GO" id="GO:0030288">
    <property type="term" value="C:outer membrane-bounded periplasmic space"/>
    <property type="evidence" value="ECO:0007669"/>
    <property type="project" value="TreeGrafter"/>
</dbReference>
<evidence type="ECO:0000313" key="4">
    <source>
        <dbReference type="EMBL" id="EJF89307.1"/>
    </source>
</evidence>
<sequence length="364" mass="39897">MRFKSIATGATFAASLILATLPVKAQELPEGYPADYSDLIAKAKKEGRVSLYAATDEEQATALLTAFTQKYGIQVDYTDMGTNNAYSRTIAEAEANQTGGDIIWSSAMDLQLKLAVDGYTETYESPEIKNLPEWANYKNMVYATTVEPVGTIYNTNSFPDDSFPKTRAALIAYIQNHRKELSNKIATFDPEKSGVGFVIQTNDGRSSESFWQLAKAMGEAKVKSYSATGTMRETVVSGENVMAVNVIGSYALNWIKNTPNLGVAFGTDYTAAFSRPAIIPRGAPHPHAARLFLDFMLSKDGQTAIAEKGLPSIRTDIEGYLDLDSLNDMVGGNLQPIALDDALLEYLKPQNRVKFFREWNAAVK</sequence>
<name>J1JWC1_9HYPH</name>
<dbReference type="InterPro" id="IPR006059">
    <property type="entry name" value="SBP"/>
</dbReference>
<dbReference type="Gene3D" id="3.40.190.10">
    <property type="entry name" value="Periplasmic binding protein-like II"/>
    <property type="match status" value="2"/>
</dbReference>
<dbReference type="EMBL" id="AIMB01000008">
    <property type="protein sequence ID" value="EJF89307.1"/>
    <property type="molecule type" value="Genomic_DNA"/>
</dbReference>
<dbReference type="PANTHER" id="PTHR30006:SF25">
    <property type="entry name" value="PHOSPHOGLYCERATE TRANSPORT REGULATORY PROTEIN PGTC"/>
    <property type="match status" value="1"/>
</dbReference>
<dbReference type="SUPFAM" id="SSF53850">
    <property type="entry name" value="Periplasmic binding protein-like II"/>
    <property type="match status" value="1"/>
</dbReference>
<dbReference type="eggNOG" id="COG1840">
    <property type="taxonomic scope" value="Bacteria"/>
</dbReference>
<dbReference type="RefSeq" id="WP_008040539.1">
    <property type="nucleotide sequence ID" value="NZ_JH725147.1"/>
</dbReference>
<protein>
    <recommendedName>
        <fullName evidence="6">ABC transporter periplasmic binding protein, thiB subfamily</fullName>
    </recommendedName>
</protein>
<comment type="caution">
    <text evidence="4">The sequence shown here is derived from an EMBL/GenBank/DDBJ whole genome shotgun (WGS) entry which is preliminary data.</text>
</comment>
<evidence type="ECO:0000256" key="3">
    <source>
        <dbReference type="SAM" id="SignalP"/>
    </source>
</evidence>